<organism evidence="2">
    <name type="scientific">marine sediment metagenome</name>
    <dbReference type="NCBI Taxonomy" id="412755"/>
    <lineage>
        <taxon>unclassified sequences</taxon>
        <taxon>metagenomes</taxon>
        <taxon>ecological metagenomes</taxon>
    </lineage>
</organism>
<dbReference type="AlphaFoldDB" id="A0A0F9UWJ0"/>
<reference evidence="2" key="1">
    <citation type="journal article" date="2015" name="Nature">
        <title>Complex archaea that bridge the gap between prokaryotes and eukaryotes.</title>
        <authorList>
            <person name="Spang A."/>
            <person name="Saw J.H."/>
            <person name="Jorgensen S.L."/>
            <person name="Zaremba-Niedzwiedzka K."/>
            <person name="Martijn J."/>
            <person name="Lind A.E."/>
            <person name="van Eijk R."/>
            <person name="Schleper C."/>
            <person name="Guy L."/>
            <person name="Ettema T.J."/>
        </authorList>
    </citation>
    <scope>NUCLEOTIDE SEQUENCE</scope>
</reference>
<evidence type="ECO:0000256" key="1">
    <source>
        <dbReference type="SAM" id="MobiDB-lite"/>
    </source>
</evidence>
<accession>A0A0F9UWJ0</accession>
<sequence>MKTDYELEIEQRVREYGFTLMDEALPEIGKEVEAVRVVQDRGFGGVILNTKRIVVPIVRTGDYEYTDLLNETRMLSQSEFLGWREPETNSESPSTSGEGASQGAMAAE</sequence>
<gene>
    <name evidence="2" type="ORF">LCGC14_0170580</name>
</gene>
<protein>
    <submittedName>
        <fullName evidence="2">Uncharacterized protein</fullName>
    </submittedName>
</protein>
<feature type="region of interest" description="Disordered" evidence="1">
    <location>
        <begin position="79"/>
        <end position="108"/>
    </location>
</feature>
<feature type="compositionally biased region" description="Low complexity" evidence="1">
    <location>
        <begin position="89"/>
        <end position="99"/>
    </location>
</feature>
<comment type="caution">
    <text evidence="2">The sequence shown here is derived from an EMBL/GenBank/DDBJ whole genome shotgun (WGS) entry which is preliminary data.</text>
</comment>
<name>A0A0F9UWJ0_9ZZZZ</name>
<dbReference type="EMBL" id="LAZR01000066">
    <property type="protein sequence ID" value="KKN96129.1"/>
    <property type="molecule type" value="Genomic_DNA"/>
</dbReference>
<proteinExistence type="predicted"/>
<evidence type="ECO:0000313" key="2">
    <source>
        <dbReference type="EMBL" id="KKN96129.1"/>
    </source>
</evidence>